<feature type="binding site" evidence="7">
    <location>
        <position position="310"/>
    </location>
    <ligand>
        <name>substrate</name>
    </ligand>
</feature>
<feature type="binding site" evidence="7">
    <location>
        <begin position="63"/>
        <end position="65"/>
    </location>
    <ligand>
        <name>substrate</name>
    </ligand>
</feature>
<dbReference type="CDD" id="cd01317">
    <property type="entry name" value="DHOase_IIa"/>
    <property type="match status" value="1"/>
</dbReference>
<feature type="binding site" evidence="7">
    <location>
        <position position="233"/>
    </location>
    <ligand>
        <name>Zn(2+)</name>
        <dbReference type="ChEBI" id="CHEBI:29105"/>
        <label>2</label>
    </ligand>
</feature>
<dbReference type="HAMAP" id="MF_00220_B">
    <property type="entry name" value="PyrC_classI_B"/>
    <property type="match status" value="1"/>
</dbReference>
<gene>
    <name evidence="7" type="primary">pyrC</name>
    <name evidence="10" type="ORF">SAMN02745118_02538</name>
</gene>
<dbReference type="SUPFAM" id="SSF51338">
    <property type="entry name" value="Composite domain of metallo-dependent hydrolases"/>
    <property type="match status" value="1"/>
</dbReference>
<dbReference type="AlphaFoldDB" id="A0A1T4QFG4"/>
<feature type="binding site" evidence="7">
    <location>
        <position position="63"/>
    </location>
    <ligand>
        <name>Zn(2+)</name>
        <dbReference type="ChEBI" id="CHEBI:29105"/>
        <label>1</label>
    </ligand>
</feature>
<dbReference type="STRING" id="142842.SAMN02745118_02538"/>
<name>A0A1T4QFG4_9FIRM</name>
<evidence type="ECO:0000313" key="11">
    <source>
        <dbReference type="Proteomes" id="UP000190625"/>
    </source>
</evidence>
<dbReference type="Gene3D" id="2.30.40.10">
    <property type="entry name" value="Urease, subunit C, domain 1"/>
    <property type="match status" value="1"/>
</dbReference>
<dbReference type="GO" id="GO:0008270">
    <property type="term" value="F:zinc ion binding"/>
    <property type="evidence" value="ECO:0007669"/>
    <property type="project" value="UniProtKB-UniRule"/>
</dbReference>
<dbReference type="InterPro" id="IPR024403">
    <property type="entry name" value="DHOase_cat"/>
</dbReference>
<dbReference type="InterPro" id="IPR004722">
    <property type="entry name" value="DHOase"/>
</dbReference>
<dbReference type="InterPro" id="IPR011059">
    <property type="entry name" value="Metal-dep_hydrolase_composite"/>
</dbReference>
<dbReference type="GO" id="GO:0006145">
    <property type="term" value="P:purine nucleobase catabolic process"/>
    <property type="evidence" value="ECO:0007669"/>
    <property type="project" value="TreeGrafter"/>
</dbReference>
<protein>
    <recommendedName>
        <fullName evidence="7">Dihydroorotase</fullName>
        <shortName evidence="7">DHOase</shortName>
        <ecNumber evidence="7">3.5.2.3</ecNumber>
    </recommendedName>
</protein>
<feature type="domain" description="Dihydroorotase catalytic" evidence="9">
    <location>
        <begin position="51"/>
        <end position="237"/>
    </location>
</feature>
<dbReference type="EMBL" id="FUWM01000027">
    <property type="protein sequence ID" value="SKA02455.1"/>
    <property type="molecule type" value="Genomic_DNA"/>
</dbReference>
<dbReference type="PROSITE" id="PS00482">
    <property type="entry name" value="DIHYDROOROTASE_1"/>
    <property type="match status" value="1"/>
</dbReference>
<dbReference type="PANTHER" id="PTHR43668">
    <property type="entry name" value="ALLANTOINASE"/>
    <property type="match status" value="1"/>
</dbReference>
<dbReference type="InterPro" id="IPR002195">
    <property type="entry name" value="Dihydroorotase_CS"/>
</dbReference>
<feature type="binding site" evidence="7">
    <location>
        <position position="153"/>
    </location>
    <ligand>
        <name>Zn(2+)</name>
        <dbReference type="ChEBI" id="CHEBI:29105"/>
        <label>2</label>
    </ligand>
</feature>
<evidence type="ECO:0000256" key="4">
    <source>
        <dbReference type="ARBA" id="ARBA00022801"/>
    </source>
</evidence>
<evidence type="ECO:0000259" key="9">
    <source>
        <dbReference type="Pfam" id="PF12890"/>
    </source>
</evidence>
<dbReference type="InterPro" id="IPR050138">
    <property type="entry name" value="DHOase/Allantoinase_Hydrolase"/>
</dbReference>
<evidence type="ECO:0000256" key="1">
    <source>
        <dbReference type="ARBA" id="ARBA00002368"/>
    </source>
</evidence>
<dbReference type="NCBIfam" id="TIGR00857">
    <property type="entry name" value="pyrC_multi"/>
    <property type="match status" value="1"/>
</dbReference>
<feature type="binding site" evidence="7">
    <location>
        <position position="306"/>
    </location>
    <ligand>
        <name>Zn(2+)</name>
        <dbReference type="ChEBI" id="CHEBI:29105"/>
        <label>1</label>
    </ligand>
</feature>
<dbReference type="InterPro" id="IPR032466">
    <property type="entry name" value="Metal_Hydrolase"/>
</dbReference>
<sequence>MKRLLIKGGRVISPADGLNDKLDILIVDGKIAEISEEIEDAQAEMINALDKIVTPGLIDMHVHLREPGFEHKETIESGTKSAAAGGFTSVACMPNTNPVVDNATVVDSIMDRTKANAKVNVFPIGSITKELAGEELAEIGFMAEAGIVAVSDDGKTVKDSSLMRLALEYVKAFDLPVITHCEDETLVKEGVVNEGYYSTITGLPGIPTAAEEIMVARDIRLAEMTNTPLHIAHVSTKGAVEIIRAAKQRGVEVTAEVTPHHFTLTDEEITTFDTNIKVNPPLRSAEDVEAIKEGLVDGTIDVIATDHAPHAWEEKDVEFNYAPFGISGLETALSLVITELVKPGILTIEEAIEKLTINPAQVLNIDKGRLEVEKEADLTVIDLDEKYRVDIDKFYSKGKNTPFANQKLYGKPMLTIVNGKQVMKDNQIL</sequence>
<dbReference type="Proteomes" id="UP000190625">
    <property type="component" value="Unassembled WGS sequence"/>
</dbReference>
<dbReference type="SUPFAM" id="SSF51556">
    <property type="entry name" value="Metallo-dependent hydrolases"/>
    <property type="match status" value="1"/>
</dbReference>
<evidence type="ECO:0000256" key="3">
    <source>
        <dbReference type="ARBA" id="ARBA00022723"/>
    </source>
</evidence>
<proteinExistence type="inferred from homology"/>
<feature type="binding site" evidence="7">
    <location>
        <position position="153"/>
    </location>
    <ligand>
        <name>Zn(2+)</name>
        <dbReference type="ChEBI" id="CHEBI:29105"/>
        <label>1</label>
    </ligand>
</feature>
<dbReference type="GO" id="GO:0044205">
    <property type="term" value="P:'de novo' UMP biosynthetic process"/>
    <property type="evidence" value="ECO:0007669"/>
    <property type="project" value="UniProtKB-UniRule"/>
</dbReference>
<feature type="binding site" evidence="7">
    <location>
        <position position="95"/>
    </location>
    <ligand>
        <name>substrate</name>
    </ligand>
</feature>
<feature type="binding site" evidence="7">
    <location>
        <position position="279"/>
    </location>
    <ligand>
        <name>substrate</name>
    </ligand>
</feature>
<feature type="binding site" evidence="7">
    <location>
        <position position="61"/>
    </location>
    <ligand>
        <name>Zn(2+)</name>
        <dbReference type="ChEBI" id="CHEBI:29105"/>
        <label>1</label>
    </ligand>
</feature>
<dbReference type="GO" id="GO:0004038">
    <property type="term" value="F:allantoinase activity"/>
    <property type="evidence" value="ECO:0007669"/>
    <property type="project" value="TreeGrafter"/>
</dbReference>
<dbReference type="GO" id="GO:0005737">
    <property type="term" value="C:cytoplasm"/>
    <property type="evidence" value="ECO:0007669"/>
    <property type="project" value="TreeGrafter"/>
</dbReference>
<comment type="catalytic activity">
    <reaction evidence="7">
        <text>(S)-dihydroorotate + H2O = N-carbamoyl-L-aspartate + H(+)</text>
        <dbReference type="Rhea" id="RHEA:24296"/>
        <dbReference type="ChEBI" id="CHEBI:15377"/>
        <dbReference type="ChEBI" id="CHEBI:15378"/>
        <dbReference type="ChEBI" id="CHEBI:30864"/>
        <dbReference type="ChEBI" id="CHEBI:32814"/>
        <dbReference type="EC" id="3.5.2.3"/>
    </reaction>
</comment>
<evidence type="ECO:0000259" key="8">
    <source>
        <dbReference type="Pfam" id="PF07969"/>
    </source>
</evidence>
<keyword evidence="4 7" id="KW-0378">Hydrolase</keyword>
<feature type="binding site" evidence="7">
    <location>
        <begin position="324"/>
        <end position="325"/>
    </location>
    <ligand>
        <name>substrate</name>
    </ligand>
</feature>
<keyword evidence="11" id="KW-1185">Reference proteome</keyword>
<comment type="cofactor">
    <cofactor evidence="7">
        <name>Zn(2+)</name>
        <dbReference type="ChEBI" id="CHEBI:29105"/>
    </cofactor>
    <text evidence="7">Binds 2 Zn(2+) ions per subunit.</text>
</comment>
<comment type="pathway">
    <text evidence="7">Pyrimidine metabolism; UMP biosynthesis via de novo pathway; (S)-dihydroorotate from bicarbonate: step 3/3.</text>
</comment>
<dbReference type="Pfam" id="PF07969">
    <property type="entry name" value="Amidohydro_3"/>
    <property type="match status" value="1"/>
</dbReference>
<dbReference type="GO" id="GO:0004151">
    <property type="term" value="F:dihydroorotase activity"/>
    <property type="evidence" value="ECO:0007669"/>
    <property type="project" value="UniProtKB-UniRule"/>
</dbReference>
<dbReference type="PANTHER" id="PTHR43668:SF2">
    <property type="entry name" value="ALLANTOINASE"/>
    <property type="match status" value="1"/>
</dbReference>
<keyword evidence="5 7" id="KW-0862">Zinc</keyword>
<comment type="similarity">
    <text evidence="2 7">Belongs to the metallo-dependent hydrolases superfamily. DHOase family. Class I DHOase subfamily.</text>
</comment>
<dbReference type="EC" id="3.5.2.3" evidence="7"/>
<dbReference type="UniPathway" id="UPA00070">
    <property type="reaction ID" value="UER00117"/>
</dbReference>
<dbReference type="OrthoDB" id="9765462at2"/>
<feature type="binding site" evidence="7">
    <location>
        <position position="180"/>
    </location>
    <ligand>
        <name>Zn(2+)</name>
        <dbReference type="ChEBI" id="CHEBI:29105"/>
        <label>2</label>
    </ligand>
</feature>
<evidence type="ECO:0000256" key="6">
    <source>
        <dbReference type="ARBA" id="ARBA00022975"/>
    </source>
</evidence>
<evidence type="ECO:0000256" key="2">
    <source>
        <dbReference type="ARBA" id="ARBA00010286"/>
    </source>
</evidence>
<keyword evidence="3 7" id="KW-0479">Metal-binding</keyword>
<feature type="domain" description="Amidohydrolase 3" evidence="8">
    <location>
        <begin position="346"/>
        <end position="422"/>
    </location>
</feature>
<dbReference type="RefSeq" id="WP_078810964.1">
    <property type="nucleotide sequence ID" value="NZ_FUWM01000027.1"/>
</dbReference>
<feature type="active site" evidence="7">
    <location>
        <position position="306"/>
    </location>
</feature>
<evidence type="ECO:0000256" key="7">
    <source>
        <dbReference type="HAMAP-Rule" id="MF_00220"/>
    </source>
</evidence>
<comment type="function">
    <text evidence="1 7">Catalyzes the reversible cyclization of carbamoyl aspartate to dihydroorotate.</text>
</comment>
<reference evidence="11" key="1">
    <citation type="submission" date="2017-02" db="EMBL/GenBank/DDBJ databases">
        <authorList>
            <person name="Varghese N."/>
            <person name="Submissions S."/>
        </authorList>
    </citation>
    <scope>NUCLEOTIDE SEQUENCE [LARGE SCALE GENOMIC DNA]</scope>
    <source>
        <strain evidence="11">ATCC BAA-73</strain>
    </source>
</reference>
<dbReference type="InterPro" id="IPR013108">
    <property type="entry name" value="Amidohydro_3"/>
</dbReference>
<organism evidence="10 11">
    <name type="scientific">Selenihalanaerobacter shriftii</name>
    <dbReference type="NCBI Taxonomy" id="142842"/>
    <lineage>
        <taxon>Bacteria</taxon>
        <taxon>Bacillati</taxon>
        <taxon>Bacillota</taxon>
        <taxon>Clostridia</taxon>
        <taxon>Halanaerobiales</taxon>
        <taxon>Halobacteroidaceae</taxon>
        <taxon>Selenihalanaerobacter</taxon>
    </lineage>
</organism>
<dbReference type="Gene3D" id="3.20.20.140">
    <property type="entry name" value="Metal-dependent hydrolases"/>
    <property type="match status" value="1"/>
</dbReference>
<accession>A0A1T4QFG4</accession>
<evidence type="ECO:0000313" key="10">
    <source>
        <dbReference type="EMBL" id="SKA02455.1"/>
    </source>
</evidence>
<keyword evidence="6 7" id="KW-0665">Pyrimidine biosynthesis</keyword>
<dbReference type="PROSITE" id="PS00483">
    <property type="entry name" value="DIHYDROOROTASE_2"/>
    <property type="match status" value="1"/>
</dbReference>
<evidence type="ECO:0000256" key="5">
    <source>
        <dbReference type="ARBA" id="ARBA00022833"/>
    </source>
</evidence>
<dbReference type="Pfam" id="PF12890">
    <property type="entry name" value="DHOase"/>
    <property type="match status" value="1"/>
</dbReference>